<organism evidence="7 8">
    <name type="scientific">Methyloglobulus morosus KoM1</name>
    <dbReference type="NCBI Taxonomy" id="1116472"/>
    <lineage>
        <taxon>Bacteria</taxon>
        <taxon>Pseudomonadati</taxon>
        <taxon>Pseudomonadota</taxon>
        <taxon>Gammaproteobacteria</taxon>
        <taxon>Methylococcales</taxon>
        <taxon>Methylococcaceae</taxon>
        <taxon>Methyloglobulus</taxon>
    </lineage>
</organism>
<evidence type="ECO:0000256" key="6">
    <source>
        <dbReference type="HAMAP-Rule" id="MF_00416"/>
    </source>
</evidence>
<dbReference type="EMBL" id="AYLO01000025">
    <property type="protein sequence ID" value="ESS73372.1"/>
    <property type="molecule type" value="Genomic_DNA"/>
</dbReference>
<evidence type="ECO:0000256" key="2">
    <source>
        <dbReference type="ARBA" id="ARBA00004117"/>
    </source>
</evidence>
<evidence type="ECO:0000256" key="4">
    <source>
        <dbReference type="ARBA" id="ARBA00022729"/>
    </source>
</evidence>
<feature type="signal peptide" evidence="6">
    <location>
        <begin position="1"/>
        <end position="24"/>
    </location>
</feature>
<comment type="function">
    <text evidence="1 6">Assembles around the rod to form the L-ring and probably protects the motor/basal body from shearing forces during rotation.</text>
</comment>
<keyword evidence="4 6" id="KW-0732">Signal</keyword>
<evidence type="ECO:0000256" key="5">
    <source>
        <dbReference type="ARBA" id="ARBA00023143"/>
    </source>
</evidence>
<dbReference type="PRINTS" id="PR01010">
    <property type="entry name" value="FLGPRINGFLGI"/>
</dbReference>
<reference evidence="7 8" key="1">
    <citation type="journal article" date="2013" name="Genome Announc.">
        <title>Draft Genome Sequence of the Methanotrophic Gammaproteobacterium Methyloglobulus morosus DSM 22980 Strain KoM1.</title>
        <authorList>
            <person name="Poehlein A."/>
            <person name="Deutzmann J.S."/>
            <person name="Daniel R."/>
            <person name="Simeonova D.D."/>
        </authorList>
    </citation>
    <scope>NUCLEOTIDE SEQUENCE [LARGE SCALE GENOMIC DNA]</scope>
    <source>
        <strain evidence="7 8">KoM1</strain>
    </source>
</reference>
<dbReference type="GO" id="GO:0009428">
    <property type="term" value="C:bacterial-type flagellum basal body, distal rod, P ring"/>
    <property type="evidence" value="ECO:0007669"/>
    <property type="project" value="InterPro"/>
</dbReference>
<sequence precursor="true">MYALQKILVPSLLLAVIGAAPAYAERIKDIASIQGIRTNQLVGYGLVVGLDKSGDKTKFTGQTLRSMLGRFGLTLPAGVDPKAKNIAAVAIEAELPPFAKPGQAIDVTVSSIGDAKSLRGGTLLMSPLKGADGQVYAVAQGSLVVSGLSASGQDGSSITVNNPSVGRIPNGATVERAVNTPFSEGNTLTFNLHTPDFTTANRMAESINNTLGTGTAKAIDATSVQVSGPVDSGQKVTFASMVENLTLTLDDAPARIIVNSRTGTVVINSKVRVQPAAVSHGSLTVTISENPQVSQPAPFSNGQTVVTPKSNVQIEQEKNHMFVFNPGVSLDQIVQAVNNVGASPSDLVAILEALKSAGALRAELIII</sequence>
<keyword evidence="7" id="KW-0969">Cilium</keyword>
<keyword evidence="5 6" id="KW-0975">Bacterial flagellum</keyword>
<proteinExistence type="inferred from homology"/>
<comment type="caution">
    <text evidence="7">The sequence shown here is derived from an EMBL/GenBank/DDBJ whole genome shotgun (WGS) entry which is preliminary data.</text>
</comment>
<dbReference type="NCBIfam" id="NF003676">
    <property type="entry name" value="PRK05303.1"/>
    <property type="match status" value="1"/>
</dbReference>
<evidence type="ECO:0000313" key="7">
    <source>
        <dbReference type="EMBL" id="ESS73372.1"/>
    </source>
</evidence>
<dbReference type="GO" id="GO:0071973">
    <property type="term" value="P:bacterial-type flagellum-dependent cell motility"/>
    <property type="evidence" value="ECO:0007669"/>
    <property type="project" value="InterPro"/>
</dbReference>
<dbReference type="OrthoDB" id="9786431at2"/>
<comment type="subcellular location">
    <subcellularLocation>
        <location evidence="2 6">Bacterial flagellum basal body</location>
    </subcellularLocation>
</comment>
<gene>
    <name evidence="6 7" type="primary">flgI</name>
    <name evidence="7" type="ORF">MGMO_25c00500</name>
</gene>
<evidence type="ECO:0000256" key="3">
    <source>
        <dbReference type="ARBA" id="ARBA00008994"/>
    </source>
</evidence>
<evidence type="ECO:0000256" key="1">
    <source>
        <dbReference type="ARBA" id="ARBA00002591"/>
    </source>
</evidence>
<keyword evidence="8" id="KW-1185">Reference proteome</keyword>
<dbReference type="STRING" id="1116472.MGMO_25c00500"/>
<dbReference type="PATRIC" id="fig|1116472.3.peg.804"/>
<dbReference type="GO" id="GO:0030288">
    <property type="term" value="C:outer membrane-bounded periplasmic space"/>
    <property type="evidence" value="ECO:0007669"/>
    <property type="project" value="InterPro"/>
</dbReference>
<dbReference type="Proteomes" id="UP000017842">
    <property type="component" value="Unassembled WGS sequence"/>
</dbReference>
<dbReference type="PANTHER" id="PTHR30381">
    <property type="entry name" value="FLAGELLAR P-RING PERIPLASMIC PROTEIN FLGI"/>
    <property type="match status" value="1"/>
</dbReference>
<accession>V5C4G2</accession>
<comment type="similarity">
    <text evidence="3 6">Belongs to the FlgI family.</text>
</comment>
<comment type="subunit">
    <text evidence="6">The basal body constitutes a major portion of the flagellar organelle and consists of four rings (L,P,S, and M) mounted on a central rod.</text>
</comment>
<dbReference type="InterPro" id="IPR001782">
    <property type="entry name" value="Flag_FlgI"/>
</dbReference>
<keyword evidence="7" id="KW-0282">Flagellum</keyword>
<feature type="chain" id="PRO_5009022961" description="Flagellar P-ring protein" evidence="6">
    <location>
        <begin position="25"/>
        <end position="367"/>
    </location>
</feature>
<name>V5C4G2_9GAMM</name>
<evidence type="ECO:0000313" key="8">
    <source>
        <dbReference type="Proteomes" id="UP000017842"/>
    </source>
</evidence>
<keyword evidence="7" id="KW-0966">Cell projection</keyword>
<dbReference type="HAMAP" id="MF_00416">
    <property type="entry name" value="FlgI"/>
    <property type="match status" value="1"/>
</dbReference>
<dbReference type="Pfam" id="PF02119">
    <property type="entry name" value="FlgI"/>
    <property type="match status" value="1"/>
</dbReference>
<dbReference type="GO" id="GO:0005198">
    <property type="term" value="F:structural molecule activity"/>
    <property type="evidence" value="ECO:0007669"/>
    <property type="project" value="InterPro"/>
</dbReference>
<dbReference type="AlphaFoldDB" id="V5C4G2"/>
<protein>
    <recommendedName>
        <fullName evidence="6">Flagellar P-ring protein</fullName>
    </recommendedName>
    <alternativeName>
        <fullName evidence="6">Basal body P-ring protein</fullName>
    </alternativeName>
</protein>
<dbReference type="PANTHER" id="PTHR30381:SF0">
    <property type="entry name" value="FLAGELLAR P-RING PROTEIN"/>
    <property type="match status" value="1"/>
</dbReference>
<dbReference type="eggNOG" id="COG1706">
    <property type="taxonomic scope" value="Bacteria"/>
</dbReference>
<dbReference type="RefSeq" id="WP_023493685.1">
    <property type="nucleotide sequence ID" value="NZ_AYLO01000025.1"/>
</dbReference>